<keyword evidence="4" id="KW-1185">Reference proteome</keyword>
<organism evidence="3 4">
    <name type="scientific">Photinus pyralis</name>
    <name type="common">Common eastern firefly</name>
    <name type="synonym">Lampyris pyralis</name>
    <dbReference type="NCBI Taxonomy" id="7054"/>
    <lineage>
        <taxon>Eukaryota</taxon>
        <taxon>Metazoa</taxon>
        <taxon>Ecdysozoa</taxon>
        <taxon>Arthropoda</taxon>
        <taxon>Hexapoda</taxon>
        <taxon>Insecta</taxon>
        <taxon>Pterygota</taxon>
        <taxon>Neoptera</taxon>
        <taxon>Endopterygota</taxon>
        <taxon>Coleoptera</taxon>
        <taxon>Polyphaga</taxon>
        <taxon>Elateriformia</taxon>
        <taxon>Elateroidea</taxon>
        <taxon>Lampyridae</taxon>
        <taxon>Lampyrinae</taxon>
        <taxon>Photinus</taxon>
    </lineage>
</organism>
<evidence type="ECO:0000259" key="2">
    <source>
        <dbReference type="Pfam" id="PF18701"/>
    </source>
</evidence>
<name>A0A5N4AN13_PHOPY</name>
<sequence length="359" mass="40615">MVPTASAPFLAVRCLVELANECKENFPAVNDLLTGVESINDALQIQKCLSRILSKAGFELRKWLSNNSAILKRFEISKGLDQGIIQIALTVQTENCLNTIIKNFSKVTKIVRIVAYVVRFIKNSKLRKDSRNYGVLAPDELDHALYSLINVCFPLEYSCLTKGISLKSSSKILSLNPYLHNNLIRVGGRISNSKQCFDQIHPIILPKNHILTELIIKHEHERLLHAGAQMVLSSLREKYWPISGRHLCKKIIRNCVKCFKAYPKSSNYLMGNLPEKEYLSELQTRVKWKENCTNLIGIDSLVLLKEDHVSPLNWPLGRVVKLYPGQDGVTRVVEIKVRGGVVKRAINRVCVLPIEHNVT</sequence>
<reference evidence="3 4" key="1">
    <citation type="journal article" date="2018" name="Elife">
        <title>Firefly genomes illuminate parallel origins of bioluminescence in beetles.</title>
        <authorList>
            <person name="Fallon T.R."/>
            <person name="Lower S.E."/>
            <person name="Chang C.H."/>
            <person name="Bessho-Uehara M."/>
            <person name="Martin G.J."/>
            <person name="Bewick A.J."/>
            <person name="Behringer M."/>
            <person name="Debat H.J."/>
            <person name="Wong I."/>
            <person name="Day J.C."/>
            <person name="Suvorov A."/>
            <person name="Silva C.J."/>
            <person name="Stanger-Hall K.F."/>
            <person name="Hall D.W."/>
            <person name="Schmitz R.J."/>
            <person name="Nelson D.R."/>
            <person name="Lewis S.M."/>
            <person name="Shigenobu S."/>
            <person name="Bybee S.M."/>
            <person name="Larracuente A.M."/>
            <person name="Oba Y."/>
            <person name="Weng J.K."/>
        </authorList>
    </citation>
    <scope>NUCLEOTIDE SEQUENCE [LARGE SCALE GENOMIC DNA]</scope>
    <source>
        <strain evidence="3">1611_PpyrPB1</strain>
        <tissue evidence="3">Whole body</tissue>
    </source>
</reference>
<feature type="domain" description="DUF5641" evidence="2">
    <location>
        <begin position="275"/>
        <end position="352"/>
    </location>
</feature>
<evidence type="ECO:0000259" key="1">
    <source>
        <dbReference type="Pfam" id="PF17921"/>
    </source>
</evidence>
<dbReference type="PANTHER" id="PTHR47331">
    <property type="entry name" value="PHD-TYPE DOMAIN-CONTAINING PROTEIN"/>
    <property type="match status" value="1"/>
</dbReference>
<gene>
    <name evidence="3" type="ORF">PPYR_09689</name>
</gene>
<evidence type="ECO:0008006" key="5">
    <source>
        <dbReference type="Google" id="ProtNLM"/>
    </source>
</evidence>
<dbReference type="Gene3D" id="1.10.340.70">
    <property type="match status" value="1"/>
</dbReference>
<dbReference type="Pfam" id="PF18701">
    <property type="entry name" value="DUF5641"/>
    <property type="match status" value="1"/>
</dbReference>
<accession>A0A5N4AN13</accession>
<dbReference type="InParanoid" id="A0A5N4AN13"/>
<dbReference type="PANTHER" id="PTHR47331:SF5">
    <property type="entry name" value="RIBONUCLEASE H"/>
    <property type="match status" value="1"/>
</dbReference>
<dbReference type="InterPro" id="IPR041588">
    <property type="entry name" value="Integrase_H2C2"/>
</dbReference>
<dbReference type="Pfam" id="PF17921">
    <property type="entry name" value="Integrase_H2C2"/>
    <property type="match status" value="1"/>
</dbReference>
<dbReference type="Proteomes" id="UP000327044">
    <property type="component" value="Unassembled WGS sequence"/>
</dbReference>
<dbReference type="AlphaFoldDB" id="A0A5N4AN13"/>
<protein>
    <recommendedName>
        <fullName evidence="5">DUF5641 domain-containing protein</fullName>
    </recommendedName>
</protein>
<proteinExistence type="predicted"/>
<feature type="domain" description="Integrase zinc-binding" evidence="1">
    <location>
        <begin position="209"/>
        <end position="261"/>
    </location>
</feature>
<dbReference type="EMBL" id="VVIM01000006">
    <property type="protein sequence ID" value="KAB0798696.1"/>
    <property type="molecule type" value="Genomic_DNA"/>
</dbReference>
<evidence type="ECO:0000313" key="3">
    <source>
        <dbReference type="EMBL" id="KAB0798696.1"/>
    </source>
</evidence>
<evidence type="ECO:0000313" key="4">
    <source>
        <dbReference type="Proteomes" id="UP000327044"/>
    </source>
</evidence>
<comment type="caution">
    <text evidence="3">The sequence shown here is derived from an EMBL/GenBank/DDBJ whole genome shotgun (WGS) entry which is preliminary data.</text>
</comment>
<dbReference type="InterPro" id="IPR040676">
    <property type="entry name" value="DUF5641"/>
</dbReference>